<accession>A0AAW9RD35</accession>
<evidence type="ECO:0000256" key="2">
    <source>
        <dbReference type="ARBA" id="ARBA00023015"/>
    </source>
</evidence>
<dbReference type="Gene3D" id="1.10.10.10">
    <property type="entry name" value="Winged helix-like DNA-binding domain superfamily/Winged helix DNA-binding domain"/>
    <property type="match status" value="1"/>
</dbReference>
<comment type="caution">
    <text evidence="5">The sequence shown here is derived from an EMBL/GenBank/DDBJ whole genome shotgun (WGS) entry which is preliminary data.</text>
</comment>
<name>A0AAW9RD35_9GAMM</name>
<sequence length="130" mass="14792">MDTETGGVPQPTRTELTILNILWDRGPSTVREVHESLNRIEKSGYTTALKMLQVMHQKRQVVRDDSERAHVYSAAISKDETQKLFLSDLADRLFDGSTSRLVLQALGSSQRASSEEIEHIRQLLQRLEDD</sequence>
<evidence type="ECO:0000313" key="5">
    <source>
        <dbReference type="EMBL" id="MEJ8566839.1"/>
    </source>
</evidence>
<keyword evidence="3" id="KW-0238">DNA-binding</keyword>
<dbReference type="Pfam" id="PF03965">
    <property type="entry name" value="Penicillinase_R"/>
    <property type="match status" value="1"/>
</dbReference>
<dbReference type="PIRSF" id="PIRSF019455">
    <property type="entry name" value="CopR_AtkY"/>
    <property type="match status" value="1"/>
</dbReference>
<evidence type="ECO:0000256" key="3">
    <source>
        <dbReference type="ARBA" id="ARBA00023125"/>
    </source>
</evidence>
<keyword evidence="2" id="KW-0805">Transcription regulation</keyword>
<dbReference type="GO" id="GO:0045892">
    <property type="term" value="P:negative regulation of DNA-templated transcription"/>
    <property type="evidence" value="ECO:0007669"/>
    <property type="project" value="InterPro"/>
</dbReference>
<dbReference type="AlphaFoldDB" id="A0AAW9RD35"/>
<protein>
    <submittedName>
        <fullName evidence="5">BlaI/MecI/CopY family transcriptional regulator</fullName>
    </submittedName>
</protein>
<evidence type="ECO:0000256" key="1">
    <source>
        <dbReference type="ARBA" id="ARBA00011046"/>
    </source>
</evidence>
<gene>
    <name evidence="5" type="ORF">V3330_04280</name>
</gene>
<evidence type="ECO:0000256" key="4">
    <source>
        <dbReference type="ARBA" id="ARBA00023163"/>
    </source>
</evidence>
<dbReference type="EMBL" id="JAZHOG010000002">
    <property type="protein sequence ID" value="MEJ8566839.1"/>
    <property type="molecule type" value="Genomic_DNA"/>
</dbReference>
<dbReference type="GO" id="GO:0003677">
    <property type="term" value="F:DNA binding"/>
    <property type="evidence" value="ECO:0007669"/>
    <property type="project" value="UniProtKB-KW"/>
</dbReference>
<keyword evidence="6" id="KW-1185">Reference proteome</keyword>
<dbReference type="RefSeq" id="WP_354694157.1">
    <property type="nucleotide sequence ID" value="NZ_JAZHOG010000002.1"/>
</dbReference>
<reference evidence="5 6" key="1">
    <citation type="submission" date="2024-02" db="EMBL/GenBank/DDBJ databases">
        <title>A novel Wenzhouxiangellaceae bacterium, isolated from coastal sediments.</title>
        <authorList>
            <person name="Du Z.-J."/>
            <person name="Ye Y.-Q."/>
            <person name="Zhang X.-Y."/>
        </authorList>
    </citation>
    <scope>NUCLEOTIDE SEQUENCE [LARGE SCALE GENOMIC DNA]</scope>
    <source>
        <strain evidence="5 6">CH-27</strain>
    </source>
</reference>
<proteinExistence type="inferred from homology"/>
<dbReference type="SUPFAM" id="SSF46785">
    <property type="entry name" value="Winged helix' DNA-binding domain"/>
    <property type="match status" value="1"/>
</dbReference>
<dbReference type="InterPro" id="IPR036388">
    <property type="entry name" value="WH-like_DNA-bd_sf"/>
</dbReference>
<keyword evidence="4" id="KW-0804">Transcription</keyword>
<organism evidence="5 6">
    <name type="scientific">Elongatibacter sediminis</name>
    <dbReference type="NCBI Taxonomy" id="3119006"/>
    <lineage>
        <taxon>Bacteria</taxon>
        <taxon>Pseudomonadati</taxon>
        <taxon>Pseudomonadota</taxon>
        <taxon>Gammaproteobacteria</taxon>
        <taxon>Chromatiales</taxon>
        <taxon>Wenzhouxiangellaceae</taxon>
        <taxon>Elongatibacter</taxon>
    </lineage>
</organism>
<dbReference type="Gene3D" id="1.10.4040.10">
    <property type="entry name" value="Penicillinase repressor domain"/>
    <property type="match status" value="1"/>
</dbReference>
<dbReference type="InterPro" id="IPR005650">
    <property type="entry name" value="BlaI_family"/>
</dbReference>
<dbReference type="Proteomes" id="UP001359886">
    <property type="component" value="Unassembled WGS sequence"/>
</dbReference>
<evidence type="ECO:0000313" key="6">
    <source>
        <dbReference type="Proteomes" id="UP001359886"/>
    </source>
</evidence>
<dbReference type="InterPro" id="IPR036390">
    <property type="entry name" value="WH_DNA-bd_sf"/>
</dbReference>
<comment type="similarity">
    <text evidence="1">Belongs to the BlaI transcriptional regulatory family.</text>
</comment>